<dbReference type="AlphaFoldDB" id="W3XPX8"/>
<reference evidence="2" key="1">
    <citation type="journal article" date="2015" name="BMC Genomics">
        <title>Genomic and transcriptomic analysis of the endophytic fungus Pestalotiopsis fici reveals its lifestyle and high potential for synthesis of natural products.</title>
        <authorList>
            <person name="Wang X."/>
            <person name="Zhang X."/>
            <person name="Liu L."/>
            <person name="Xiang M."/>
            <person name="Wang W."/>
            <person name="Sun X."/>
            <person name="Che Y."/>
            <person name="Guo L."/>
            <person name="Liu G."/>
            <person name="Guo L."/>
            <person name="Wang C."/>
            <person name="Yin W.B."/>
            <person name="Stadler M."/>
            <person name="Zhang X."/>
            <person name="Liu X."/>
        </authorList>
    </citation>
    <scope>NUCLEOTIDE SEQUENCE [LARGE SCALE GENOMIC DNA]</scope>
    <source>
        <strain evidence="2">W106-1 / CGMCC3.15140</strain>
    </source>
</reference>
<dbReference type="InParanoid" id="W3XPX8"/>
<dbReference type="GeneID" id="19266885"/>
<organism evidence="1 2">
    <name type="scientific">Pestalotiopsis fici (strain W106-1 / CGMCC3.15140)</name>
    <dbReference type="NCBI Taxonomy" id="1229662"/>
    <lineage>
        <taxon>Eukaryota</taxon>
        <taxon>Fungi</taxon>
        <taxon>Dikarya</taxon>
        <taxon>Ascomycota</taxon>
        <taxon>Pezizomycotina</taxon>
        <taxon>Sordariomycetes</taxon>
        <taxon>Xylariomycetidae</taxon>
        <taxon>Amphisphaeriales</taxon>
        <taxon>Sporocadaceae</taxon>
        <taxon>Pestalotiopsis</taxon>
    </lineage>
</organism>
<protein>
    <submittedName>
        <fullName evidence="1">Uncharacterized protein</fullName>
    </submittedName>
</protein>
<dbReference type="KEGG" id="pfy:PFICI_01872"/>
<dbReference type="OrthoDB" id="5428038at2759"/>
<dbReference type="Proteomes" id="UP000030651">
    <property type="component" value="Unassembled WGS sequence"/>
</dbReference>
<evidence type="ECO:0000313" key="2">
    <source>
        <dbReference type="Proteomes" id="UP000030651"/>
    </source>
</evidence>
<keyword evidence="2" id="KW-1185">Reference proteome</keyword>
<name>W3XPX8_PESFW</name>
<evidence type="ECO:0000313" key="1">
    <source>
        <dbReference type="EMBL" id="ETS88044.1"/>
    </source>
</evidence>
<dbReference type="HOGENOM" id="CLU_017045_0_0_1"/>
<dbReference type="EMBL" id="KI912109">
    <property type="protein sequence ID" value="ETS88044.1"/>
    <property type="molecule type" value="Genomic_DNA"/>
</dbReference>
<dbReference type="RefSeq" id="XP_007828644.1">
    <property type="nucleotide sequence ID" value="XM_007830453.1"/>
</dbReference>
<gene>
    <name evidence="1" type="ORF">PFICI_01872</name>
</gene>
<proteinExistence type="predicted"/>
<dbReference type="OMA" id="TACDDHR"/>
<accession>W3XPX8</accession>
<sequence>MALPQTQCCRAIRRRLRSPCDSALLPESALVSAFEQVCSISRVTSRRNGSNVPGPLENRRRTGKRHMGELNFGHLNAPAPFWELANAVDLTQWKWTPPSSFEARHAQQEQGESKSFLASLQSWVSRTQTPSTAYADGLDPFLPSIASVEAVAPVSSPDAVRVVERAATPSARELPSATLNGTFDAEWLNEKALDAMFPEQFSDDTLTIFCNGLYTAVAEETIDRDTLASFLKRITDAAYNLAANSNGTITIKRCSSLLLRLYTTINDGLHATSNARDGYFDDDYKVFATLLVATSRLEINSLVLFGKIMANIPAERLVQCKYSIVMNINGFLDALSQHAISNEKKERKTIVRQITKMAGCLSSLDSRISQHQWILQRISLHLLNQLEANPIGHEASRCNLMRSAWLQLLARLPQVEDDYLVEVCNMLESSSSAGPLTQRQICELFLTRINSRYSVKHISNVNRQLKSSPESACYATVSSSLWKTGQHRYLKMLANLLQRLGRQQDIRHVAHGLRKHVHNDIQPLANLAIGLGHPQLAVWVYFRYHQSRWKSKNFWNTNFAQEILNKLMESNEMSTEKMLDALKINPTRPQRSTRESCEEVIVDKDSSHLTAKQQRMKPRLTLQRIRQTEKIAAALASTRHISDREAFRRITRCIEFLQSHNTPLTPPILRALFDVVTRDLEAGKPGRTSRLKWFLGLLLKETDANYVRAVGLALKDWRRQLG</sequence>
<dbReference type="eggNOG" id="ENOG502RG7P">
    <property type="taxonomic scope" value="Eukaryota"/>
</dbReference>